<dbReference type="CDD" id="cd11386">
    <property type="entry name" value="MCP_signal"/>
    <property type="match status" value="1"/>
</dbReference>
<keyword evidence="3" id="KW-0408">Iron</keyword>
<dbReference type="PROSITE" id="PS50111">
    <property type="entry name" value="CHEMOTAXIS_TRANSDUC_2"/>
    <property type="match status" value="1"/>
</dbReference>
<dbReference type="Pfam" id="PF00015">
    <property type="entry name" value="MCPsignal"/>
    <property type="match status" value="1"/>
</dbReference>
<dbReference type="CDD" id="cd12107">
    <property type="entry name" value="Hemerythrin"/>
    <property type="match status" value="1"/>
</dbReference>
<comment type="caution">
    <text evidence="10">The sequence shown here is derived from an EMBL/GenBank/DDBJ whole genome shotgun (WGS) entry which is preliminary data.</text>
</comment>
<keyword evidence="4 6" id="KW-0807">Transducer</keyword>
<keyword evidence="11" id="KW-1185">Reference proteome</keyword>
<keyword evidence="7" id="KW-0472">Membrane</keyword>
<dbReference type="InterPro" id="IPR004089">
    <property type="entry name" value="MCPsignal_dom"/>
</dbReference>
<evidence type="ECO:0000256" key="7">
    <source>
        <dbReference type="SAM" id="Phobius"/>
    </source>
</evidence>
<feature type="domain" description="HAMP" evidence="9">
    <location>
        <begin position="222"/>
        <end position="272"/>
    </location>
</feature>
<dbReference type="SUPFAM" id="SSF47188">
    <property type="entry name" value="Hemerythrin-like"/>
    <property type="match status" value="1"/>
</dbReference>
<dbReference type="Gene3D" id="1.20.120.50">
    <property type="entry name" value="Hemerythrin-like"/>
    <property type="match status" value="1"/>
</dbReference>
<keyword evidence="2" id="KW-0479">Metal-binding</keyword>
<dbReference type="EMBL" id="JAHDYS010000001">
    <property type="protein sequence ID" value="MBT1070200.1"/>
    <property type="molecule type" value="Genomic_DNA"/>
</dbReference>
<dbReference type="PROSITE" id="PS00550">
    <property type="entry name" value="HEMERYTHRINS"/>
    <property type="match status" value="1"/>
</dbReference>
<dbReference type="NCBIfam" id="NF002007">
    <property type="entry name" value="PRK00808.1"/>
    <property type="match status" value="1"/>
</dbReference>
<accession>A0ABS5U3H5</accession>
<dbReference type="InterPro" id="IPR024478">
    <property type="entry name" value="HlyB_4HB_MCP"/>
</dbReference>
<evidence type="ECO:0000259" key="8">
    <source>
        <dbReference type="PROSITE" id="PS50111"/>
    </source>
</evidence>
<evidence type="ECO:0000256" key="5">
    <source>
        <dbReference type="ARBA" id="ARBA00029447"/>
    </source>
</evidence>
<dbReference type="SUPFAM" id="SSF58104">
    <property type="entry name" value="Methyl-accepting chemotaxis protein (MCP) signaling domain"/>
    <property type="match status" value="1"/>
</dbReference>
<dbReference type="InterPro" id="IPR004090">
    <property type="entry name" value="Chemotax_Me-accpt_rcpt"/>
</dbReference>
<feature type="transmembrane region" description="Helical" evidence="7">
    <location>
        <begin position="198"/>
        <end position="218"/>
    </location>
</feature>
<dbReference type="SMART" id="SM00304">
    <property type="entry name" value="HAMP"/>
    <property type="match status" value="2"/>
</dbReference>
<dbReference type="InterPro" id="IPR012312">
    <property type="entry name" value="Hemerythrin-like"/>
</dbReference>
<dbReference type="InterPro" id="IPR035938">
    <property type="entry name" value="Hemerythrin-like_sf"/>
</dbReference>
<dbReference type="Pfam" id="PF12729">
    <property type="entry name" value="4HB_MCP_1"/>
    <property type="match status" value="1"/>
</dbReference>
<dbReference type="Pfam" id="PF00672">
    <property type="entry name" value="HAMP"/>
    <property type="match status" value="1"/>
</dbReference>
<dbReference type="PANTHER" id="PTHR32089:SF112">
    <property type="entry name" value="LYSOZYME-LIKE PROTEIN-RELATED"/>
    <property type="match status" value="1"/>
</dbReference>
<comment type="similarity">
    <text evidence="1">Belongs to the hemerythrin family.</text>
</comment>
<dbReference type="Proteomes" id="UP000784128">
    <property type="component" value="Unassembled WGS sequence"/>
</dbReference>
<dbReference type="InterPro" id="IPR012827">
    <property type="entry name" value="Hemerythrin_metal-bd"/>
</dbReference>
<feature type="transmembrane region" description="Helical" evidence="7">
    <location>
        <begin position="17"/>
        <end position="37"/>
    </location>
</feature>
<dbReference type="RefSeq" id="WP_214295917.1">
    <property type="nucleotide sequence ID" value="NZ_JAHDYS010000001.1"/>
</dbReference>
<sequence length="682" mass="74840">MKKFINFYMNLSVKTKMFIFTGSFSIWLLMIAILGIYSTHQVAAGTVVANEAIDEIIQLEELNSKCVSLRVGLLYGLVHTSKNDFDATMLDVENRIKLIDKTFETSLQKKITGNDTNKFASALETAWSKYRDQALKLIDLEKALFPADRSAASAFAVEHVAPVYKELGSAIAGYIQYHQDMKSKTFNKELSLAKRFEWLGGMLAVFSIGLAALFTWLLTSCITRPITSLSHNARLIAEGDLRIEIASDSRDEIGQLAESFKLMVNSLKELISTLADSSSQVSESSGVMMSSADSMANVAENAVVQATTVAVATEEMSATSGDIAQNCQMAAEGAQRANEAAHHGAMVVESTIAVMQRIAERVQVSAKTVEELGKQSDEIGSIIGTIEDIADQTNLLALNAAIEAARAGEQGRGFAVVADEVRALAERTTRATREISGMIKSIQNDTRSAVVAMEEGVAEVEQGTHEAARSGEALRNIQEEIDSVNMQVQQIATAAEEQTATTSEISCNIHQITIVVKDTSENARQCASISQQLSNLSVVIKNVVGKFSFSESQTFFLWNSSYSVGYEAMDQEHKRLVEIINNLYGAMRQGKGNQAIGSILDGLVSYTRTHFAHEEKLMKDAGYKSYEEHKREHDALSRQVLEIQNKYGTGTVLSLEVMSFLKEWLVNHIQGSDKRFGSHLRK</sequence>
<gene>
    <name evidence="10" type="ORF">KJB30_00200</name>
</gene>
<dbReference type="PANTHER" id="PTHR32089">
    <property type="entry name" value="METHYL-ACCEPTING CHEMOTAXIS PROTEIN MCPB"/>
    <property type="match status" value="1"/>
</dbReference>
<comment type="similarity">
    <text evidence="5">Belongs to the methyl-accepting chemotaxis (MCP) protein family.</text>
</comment>
<dbReference type="CDD" id="cd06225">
    <property type="entry name" value="HAMP"/>
    <property type="match status" value="1"/>
</dbReference>
<dbReference type="NCBIfam" id="TIGR02481">
    <property type="entry name" value="hemeryth_dom"/>
    <property type="match status" value="1"/>
</dbReference>
<evidence type="ECO:0000313" key="10">
    <source>
        <dbReference type="EMBL" id="MBT1070200.1"/>
    </source>
</evidence>
<evidence type="ECO:0000256" key="3">
    <source>
        <dbReference type="ARBA" id="ARBA00023004"/>
    </source>
</evidence>
<evidence type="ECO:0000259" key="9">
    <source>
        <dbReference type="PROSITE" id="PS50885"/>
    </source>
</evidence>
<evidence type="ECO:0000256" key="4">
    <source>
        <dbReference type="ARBA" id="ARBA00023224"/>
    </source>
</evidence>
<dbReference type="SMART" id="SM00283">
    <property type="entry name" value="MA"/>
    <property type="match status" value="1"/>
</dbReference>
<dbReference type="Pfam" id="PF01814">
    <property type="entry name" value="Hemerythrin"/>
    <property type="match status" value="1"/>
</dbReference>
<dbReference type="Gene3D" id="1.10.287.950">
    <property type="entry name" value="Methyl-accepting chemotaxis protein"/>
    <property type="match status" value="1"/>
</dbReference>
<feature type="domain" description="Methyl-accepting transducer" evidence="8">
    <location>
        <begin position="277"/>
        <end position="513"/>
    </location>
</feature>
<dbReference type="InterPro" id="IPR003660">
    <property type="entry name" value="HAMP_dom"/>
</dbReference>
<evidence type="ECO:0000256" key="6">
    <source>
        <dbReference type="PROSITE-ProRule" id="PRU00284"/>
    </source>
</evidence>
<evidence type="ECO:0000256" key="1">
    <source>
        <dbReference type="ARBA" id="ARBA00010587"/>
    </source>
</evidence>
<name>A0ABS5U3H5_9BACT</name>
<keyword evidence="7" id="KW-1133">Transmembrane helix</keyword>
<evidence type="ECO:0000256" key="2">
    <source>
        <dbReference type="ARBA" id="ARBA00022723"/>
    </source>
</evidence>
<proteinExistence type="inferred from homology"/>
<organism evidence="10 11">
    <name type="scientific">Pelotalea chapellei</name>
    <dbReference type="NCBI Taxonomy" id="44671"/>
    <lineage>
        <taxon>Bacteria</taxon>
        <taxon>Pseudomonadati</taxon>
        <taxon>Thermodesulfobacteriota</taxon>
        <taxon>Desulfuromonadia</taxon>
        <taxon>Geobacterales</taxon>
        <taxon>Geobacteraceae</taxon>
        <taxon>Pelotalea</taxon>
    </lineage>
</organism>
<dbReference type="PROSITE" id="PS50885">
    <property type="entry name" value="HAMP"/>
    <property type="match status" value="1"/>
</dbReference>
<protein>
    <submittedName>
        <fullName evidence="10">Bacteriohemerythrin</fullName>
    </submittedName>
</protein>
<reference evidence="10 11" key="1">
    <citation type="submission" date="2021-05" db="EMBL/GenBank/DDBJ databases">
        <title>The draft genome of Geobacter chapellei DSM 13688.</title>
        <authorList>
            <person name="Xu Z."/>
            <person name="Masuda Y."/>
            <person name="Itoh H."/>
            <person name="Senoo K."/>
        </authorList>
    </citation>
    <scope>NUCLEOTIDE SEQUENCE [LARGE SCALE GENOMIC DNA]</scope>
    <source>
        <strain evidence="10 11">DSM 13688</strain>
    </source>
</reference>
<dbReference type="PRINTS" id="PR00260">
    <property type="entry name" value="CHEMTRNSDUCR"/>
</dbReference>
<keyword evidence="7" id="KW-0812">Transmembrane</keyword>
<evidence type="ECO:0000313" key="11">
    <source>
        <dbReference type="Proteomes" id="UP000784128"/>
    </source>
</evidence>
<dbReference type="InterPro" id="IPR016131">
    <property type="entry name" value="Haemerythrin_Fe_BS"/>
</dbReference>
<dbReference type="NCBIfam" id="NF033749">
    <property type="entry name" value="bact_hemeryth"/>
    <property type="match status" value="1"/>
</dbReference>